<evidence type="ECO:0000256" key="12">
    <source>
        <dbReference type="SAM" id="MobiDB-lite"/>
    </source>
</evidence>
<dbReference type="SUPFAM" id="SSF46548">
    <property type="entry name" value="alpha-helical ferredoxin"/>
    <property type="match status" value="1"/>
</dbReference>
<gene>
    <name evidence="15" type="ORF">VLY81_10625</name>
</gene>
<dbReference type="InterPro" id="IPR025192">
    <property type="entry name" value="Succ_DH/fum_Rdtase_N"/>
</dbReference>
<reference evidence="16" key="1">
    <citation type="submission" date="2023-12" db="EMBL/GenBank/DDBJ databases">
        <title>Novel isolates from deep terrestrial aquifers shed light on the physiology and ecology of the class Limnochordia.</title>
        <authorList>
            <person name="Karnachuk O.V."/>
            <person name="Lukina A.P."/>
            <person name="Avakyan M.R."/>
            <person name="Kadnikov V."/>
            <person name="Begmatov S."/>
            <person name="Beletsky A.V."/>
            <person name="Mardanov A.V."/>
            <person name="Ravin N.V."/>
        </authorList>
    </citation>
    <scope>NUCLEOTIDE SEQUENCE [LARGE SCALE GENOMIC DNA]</scope>
    <source>
        <strain evidence="16">LN</strain>
    </source>
</reference>
<dbReference type="InterPro" id="IPR050573">
    <property type="entry name" value="SDH/FRD_Iron-Sulfur"/>
</dbReference>
<sequence length="296" mass="31836">MARVLERRATGERATGAPAGAGGPIEAGAVVTLRVARFDPERDVAMRWQTYQVPYTPGMTVLDALIAVKERQDGSLAFRSSCRMGVCGSCGMLVNGKPRLTCQTQVSELGTHLEVAPLPNHDVIKDLVPDLSGTFERHRKVHPYIIRPAADEAEMRAPTREFAQTPEEMERYLQFAYCLKCSLCVAACPTAATDPLFLGPQALAQAYRYIADSRDAGWEVRADAVDGVHGVFSCHLAGACSEACPKGVDPALGIQLLKRSLLTGPPHAEPAPVIGPRPVVPEDPARPRPKAPPPTV</sequence>
<evidence type="ECO:0000256" key="8">
    <source>
        <dbReference type="ARBA" id="ARBA00023004"/>
    </source>
</evidence>
<dbReference type="InterPro" id="IPR001041">
    <property type="entry name" value="2Fe-2S_ferredoxin-type"/>
</dbReference>
<dbReference type="Gene3D" id="3.10.20.30">
    <property type="match status" value="1"/>
</dbReference>
<keyword evidence="9 11" id="KW-0411">Iron-sulfur</keyword>
<dbReference type="PANTHER" id="PTHR11921:SF29">
    <property type="entry name" value="SUCCINATE DEHYDROGENASE [UBIQUINONE] IRON-SULFUR SUBUNIT, MITOCHONDRIAL"/>
    <property type="match status" value="1"/>
</dbReference>
<proteinExistence type="inferred from homology"/>
<comment type="similarity">
    <text evidence="2 11">Belongs to the succinate dehydrogenase/fumarate reductase iron-sulfur protein family.</text>
</comment>
<evidence type="ECO:0000256" key="6">
    <source>
        <dbReference type="ARBA" id="ARBA00022723"/>
    </source>
</evidence>
<comment type="catalytic activity">
    <reaction evidence="11">
        <text>a menaquinone + succinate = a menaquinol + fumarate</text>
        <dbReference type="Rhea" id="RHEA:27834"/>
        <dbReference type="Rhea" id="RHEA-COMP:9537"/>
        <dbReference type="Rhea" id="RHEA-COMP:9539"/>
        <dbReference type="ChEBI" id="CHEBI:16374"/>
        <dbReference type="ChEBI" id="CHEBI:18151"/>
        <dbReference type="ChEBI" id="CHEBI:29806"/>
        <dbReference type="ChEBI" id="CHEBI:30031"/>
        <dbReference type="EC" id="1.3.5.1"/>
    </reaction>
</comment>
<evidence type="ECO:0000259" key="14">
    <source>
        <dbReference type="PROSITE" id="PS51379"/>
    </source>
</evidence>
<name>A0ABZ1BTJ5_9FIRM</name>
<dbReference type="InterPro" id="IPR012675">
    <property type="entry name" value="Beta-grasp_dom_sf"/>
</dbReference>
<organism evidence="15 16">
    <name type="scientific">Geochorda subterranea</name>
    <dbReference type="NCBI Taxonomy" id="3109564"/>
    <lineage>
        <taxon>Bacteria</taxon>
        <taxon>Bacillati</taxon>
        <taxon>Bacillota</taxon>
        <taxon>Limnochordia</taxon>
        <taxon>Limnochordales</taxon>
        <taxon>Geochordaceae</taxon>
        <taxon>Geochorda</taxon>
    </lineage>
</organism>
<dbReference type="NCBIfam" id="TIGR00384">
    <property type="entry name" value="dhsB"/>
    <property type="match status" value="1"/>
</dbReference>
<evidence type="ECO:0000256" key="2">
    <source>
        <dbReference type="ARBA" id="ARBA00009433"/>
    </source>
</evidence>
<evidence type="ECO:0000256" key="3">
    <source>
        <dbReference type="ARBA" id="ARBA00022485"/>
    </source>
</evidence>
<evidence type="ECO:0000256" key="11">
    <source>
        <dbReference type="RuleBase" id="RU361237"/>
    </source>
</evidence>
<feature type="region of interest" description="Disordered" evidence="12">
    <location>
        <begin position="267"/>
        <end position="296"/>
    </location>
</feature>
<dbReference type="CDD" id="cd00207">
    <property type="entry name" value="fer2"/>
    <property type="match status" value="1"/>
</dbReference>
<dbReference type="Pfam" id="PF13183">
    <property type="entry name" value="Fer4_8"/>
    <property type="match status" value="1"/>
</dbReference>
<evidence type="ECO:0000256" key="9">
    <source>
        <dbReference type="ARBA" id="ARBA00023014"/>
    </source>
</evidence>
<feature type="domain" description="4Fe-4S ferredoxin-type" evidence="14">
    <location>
        <begin position="169"/>
        <end position="198"/>
    </location>
</feature>
<keyword evidence="10 11" id="KW-0003">3Fe-4S</keyword>
<feature type="domain" description="2Fe-2S ferredoxin-type" evidence="13">
    <location>
        <begin position="42"/>
        <end position="119"/>
    </location>
</feature>
<dbReference type="GO" id="GO:0008177">
    <property type="term" value="F:succinate dehydrogenase (quinone) activity"/>
    <property type="evidence" value="ECO:0007669"/>
    <property type="project" value="UniProtKB-EC"/>
</dbReference>
<comment type="cofactor">
    <cofactor evidence="11">
        <name>[3Fe-4S] cluster</name>
        <dbReference type="ChEBI" id="CHEBI:21137"/>
    </cofactor>
    <text evidence="11">Binds 1 [3Fe-4S] cluster.</text>
</comment>
<evidence type="ECO:0000256" key="5">
    <source>
        <dbReference type="ARBA" id="ARBA00022714"/>
    </source>
</evidence>
<evidence type="ECO:0000259" key="13">
    <source>
        <dbReference type="PROSITE" id="PS51085"/>
    </source>
</evidence>
<dbReference type="PROSITE" id="PS51379">
    <property type="entry name" value="4FE4S_FER_2"/>
    <property type="match status" value="1"/>
</dbReference>
<accession>A0ABZ1BTJ5</accession>
<dbReference type="EMBL" id="CP141614">
    <property type="protein sequence ID" value="WRP15968.1"/>
    <property type="molecule type" value="Genomic_DNA"/>
</dbReference>
<dbReference type="PANTHER" id="PTHR11921">
    <property type="entry name" value="SUCCINATE DEHYDROGENASE IRON-SULFUR PROTEIN"/>
    <property type="match status" value="1"/>
</dbReference>
<dbReference type="PROSITE" id="PS00197">
    <property type="entry name" value="2FE2S_FER_1"/>
    <property type="match status" value="1"/>
</dbReference>
<evidence type="ECO:0000313" key="16">
    <source>
        <dbReference type="Proteomes" id="UP001333102"/>
    </source>
</evidence>
<comment type="pathway">
    <text evidence="1">Carbohydrate metabolism; tricarboxylic acid cycle.</text>
</comment>
<dbReference type="InterPro" id="IPR004489">
    <property type="entry name" value="Succ_DH/fum_Rdtase_Fe-S"/>
</dbReference>
<evidence type="ECO:0000256" key="7">
    <source>
        <dbReference type="ARBA" id="ARBA00023002"/>
    </source>
</evidence>
<evidence type="ECO:0000313" key="15">
    <source>
        <dbReference type="EMBL" id="WRP15968.1"/>
    </source>
</evidence>
<dbReference type="InterPro" id="IPR009051">
    <property type="entry name" value="Helical_ferredxn"/>
</dbReference>
<dbReference type="SUPFAM" id="SSF54292">
    <property type="entry name" value="2Fe-2S ferredoxin-like"/>
    <property type="match status" value="1"/>
</dbReference>
<keyword evidence="16" id="KW-1185">Reference proteome</keyword>
<comment type="cofactor">
    <cofactor evidence="11">
        <name>[4Fe-4S] cluster</name>
        <dbReference type="ChEBI" id="CHEBI:49883"/>
    </cofactor>
    <text evidence="11">Binds 1 [4Fe-4S] cluster.</text>
</comment>
<dbReference type="Gene3D" id="1.10.1060.10">
    <property type="entry name" value="Alpha-helical ferredoxin"/>
    <property type="match status" value="1"/>
</dbReference>
<dbReference type="RefSeq" id="WP_324670403.1">
    <property type="nucleotide sequence ID" value="NZ_CP141614.1"/>
</dbReference>
<dbReference type="NCBIfam" id="NF004616">
    <property type="entry name" value="PRK05950.1"/>
    <property type="match status" value="1"/>
</dbReference>
<evidence type="ECO:0000256" key="4">
    <source>
        <dbReference type="ARBA" id="ARBA00022532"/>
    </source>
</evidence>
<dbReference type="EC" id="1.3.5.1" evidence="11"/>
<dbReference type="InterPro" id="IPR006058">
    <property type="entry name" value="2Fe2S_fd_BS"/>
</dbReference>
<dbReference type="PROSITE" id="PS00198">
    <property type="entry name" value="4FE4S_FER_1"/>
    <property type="match status" value="1"/>
</dbReference>
<evidence type="ECO:0000256" key="10">
    <source>
        <dbReference type="ARBA" id="ARBA00023291"/>
    </source>
</evidence>
<keyword evidence="4" id="KW-0816">Tricarboxylic acid cycle</keyword>
<keyword evidence="5 11" id="KW-0001">2Fe-2S</keyword>
<dbReference type="Proteomes" id="UP001333102">
    <property type="component" value="Chromosome"/>
</dbReference>
<keyword evidence="6 11" id="KW-0479">Metal-binding</keyword>
<comment type="cofactor">
    <cofactor evidence="11">
        <name>[2Fe-2S] cluster</name>
        <dbReference type="ChEBI" id="CHEBI:190135"/>
    </cofactor>
    <text evidence="11">Binds 1 [2Fe-2S] cluster.</text>
</comment>
<dbReference type="InterPro" id="IPR036010">
    <property type="entry name" value="2Fe-2S_ferredoxin-like_sf"/>
</dbReference>
<dbReference type="InterPro" id="IPR017900">
    <property type="entry name" value="4Fe4S_Fe_S_CS"/>
</dbReference>
<dbReference type="Pfam" id="PF13085">
    <property type="entry name" value="Fer2_3"/>
    <property type="match status" value="1"/>
</dbReference>
<keyword evidence="7 15" id="KW-0560">Oxidoreductase</keyword>
<feature type="compositionally biased region" description="Pro residues" evidence="12">
    <location>
        <begin position="267"/>
        <end position="281"/>
    </location>
</feature>
<dbReference type="PROSITE" id="PS51085">
    <property type="entry name" value="2FE2S_FER_2"/>
    <property type="match status" value="1"/>
</dbReference>
<feature type="region of interest" description="Disordered" evidence="12">
    <location>
        <begin position="1"/>
        <end position="21"/>
    </location>
</feature>
<feature type="compositionally biased region" description="Basic and acidic residues" evidence="12">
    <location>
        <begin position="1"/>
        <end position="11"/>
    </location>
</feature>
<keyword evidence="3 11" id="KW-0004">4Fe-4S</keyword>
<keyword evidence="8 11" id="KW-0408">Iron</keyword>
<dbReference type="InterPro" id="IPR017896">
    <property type="entry name" value="4Fe4S_Fe-S-bd"/>
</dbReference>
<protein>
    <recommendedName>
        <fullName evidence="11">Fumarate reductase iron-sulfur subunit</fullName>
        <ecNumber evidence="11">1.3.5.1</ecNumber>
    </recommendedName>
</protein>
<evidence type="ECO:0000256" key="1">
    <source>
        <dbReference type="ARBA" id="ARBA00005163"/>
    </source>
</evidence>